<dbReference type="EMBL" id="ML977558">
    <property type="protein sequence ID" value="KAF2006831.1"/>
    <property type="molecule type" value="Genomic_DNA"/>
</dbReference>
<dbReference type="AlphaFoldDB" id="A0A6A5X1H0"/>
<evidence type="ECO:0000313" key="3">
    <source>
        <dbReference type="Proteomes" id="UP000799779"/>
    </source>
</evidence>
<sequence length="145" mass="15686">MIQSVDPRQLRRSHQRGCAAGATGRRGSEQSRVQIQQKGGRAAMAAGWACGVQGAMWVKFPGCSWLSCRRGHAKAAMRSTRLCRICQRGRVAAAFTPTSHMSLRHCVTACSQPARRGADKQRQALRRGAPAQSHGAEAWPAVNHG</sequence>
<evidence type="ECO:0000313" key="2">
    <source>
        <dbReference type="EMBL" id="KAF2006831.1"/>
    </source>
</evidence>
<feature type="compositionally biased region" description="Low complexity" evidence="1">
    <location>
        <begin position="16"/>
        <end position="25"/>
    </location>
</feature>
<reference evidence="2" key="1">
    <citation type="journal article" date="2020" name="Stud. Mycol.">
        <title>101 Dothideomycetes genomes: a test case for predicting lifestyles and emergence of pathogens.</title>
        <authorList>
            <person name="Haridas S."/>
            <person name="Albert R."/>
            <person name="Binder M."/>
            <person name="Bloem J."/>
            <person name="Labutti K."/>
            <person name="Salamov A."/>
            <person name="Andreopoulos B."/>
            <person name="Baker S."/>
            <person name="Barry K."/>
            <person name="Bills G."/>
            <person name="Bluhm B."/>
            <person name="Cannon C."/>
            <person name="Castanera R."/>
            <person name="Culley D."/>
            <person name="Daum C."/>
            <person name="Ezra D."/>
            <person name="Gonzalez J."/>
            <person name="Henrissat B."/>
            <person name="Kuo A."/>
            <person name="Liang C."/>
            <person name="Lipzen A."/>
            <person name="Lutzoni F."/>
            <person name="Magnuson J."/>
            <person name="Mondo S."/>
            <person name="Nolan M."/>
            <person name="Ohm R."/>
            <person name="Pangilinan J."/>
            <person name="Park H.-J."/>
            <person name="Ramirez L."/>
            <person name="Alfaro M."/>
            <person name="Sun H."/>
            <person name="Tritt A."/>
            <person name="Yoshinaga Y."/>
            <person name="Zwiers L.-H."/>
            <person name="Turgeon B."/>
            <person name="Goodwin S."/>
            <person name="Spatafora J."/>
            <person name="Crous P."/>
            <person name="Grigoriev I."/>
        </authorList>
    </citation>
    <scope>NUCLEOTIDE SEQUENCE</scope>
    <source>
        <strain evidence="2">CBS 123094</strain>
    </source>
</reference>
<proteinExistence type="predicted"/>
<organism evidence="2 3">
    <name type="scientific">Amniculicola lignicola CBS 123094</name>
    <dbReference type="NCBI Taxonomy" id="1392246"/>
    <lineage>
        <taxon>Eukaryota</taxon>
        <taxon>Fungi</taxon>
        <taxon>Dikarya</taxon>
        <taxon>Ascomycota</taxon>
        <taxon>Pezizomycotina</taxon>
        <taxon>Dothideomycetes</taxon>
        <taxon>Pleosporomycetidae</taxon>
        <taxon>Pleosporales</taxon>
        <taxon>Amniculicolaceae</taxon>
        <taxon>Amniculicola</taxon>
    </lineage>
</organism>
<evidence type="ECO:0000256" key="1">
    <source>
        <dbReference type="SAM" id="MobiDB-lite"/>
    </source>
</evidence>
<keyword evidence="3" id="KW-1185">Reference proteome</keyword>
<dbReference type="Proteomes" id="UP000799779">
    <property type="component" value="Unassembled WGS sequence"/>
</dbReference>
<protein>
    <submittedName>
        <fullName evidence="2">Uncharacterized protein</fullName>
    </submittedName>
</protein>
<accession>A0A6A5X1H0</accession>
<gene>
    <name evidence="2" type="ORF">P154DRAFT_176967</name>
</gene>
<name>A0A6A5X1H0_9PLEO</name>
<feature type="region of interest" description="Disordered" evidence="1">
    <location>
        <begin position="1"/>
        <end position="32"/>
    </location>
</feature>
<feature type="region of interest" description="Disordered" evidence="1">
    <location>
        <begin position="117"/>
        <end position="145"/>
    </location>
</feature>